<dbReference type="SUPFAM" id="SSF54001">
    <property type="entry name" value="Cysteine proteinases"/>
    <property type="match status" value="1"/>
</dbReference>
<evidence type="ECO:0000313" key="2">
    <source>
        <dbReference type="EMBL" id="KAJ7310134.1"/>
    </source>
</evidence>
<protein>
    <submittedName>
        <fullName evidence="2">Uncharacterized protein</fullName>
    </submittedName>
</protein>
<keyword evidence="3" id="KW-1185">Reference proteome</keyword>
<sequence length="764" mass="84245">MNSNYIDLESDNEATRCLLEIPTSVLSHLPPKTLPISQLLLYNLPPIAQNDTPAALEQVYTTEEPTQNIEYLLPYLAVPSRPTLHKMVSSFEQAWLEGNKFLRTSDETLDASEAKAKWLRAERWLHQTGQTAEEADLKLQVRGIWSVVRWHGNLQGFAGLPVGGLTELFSSDYLDSRVIDAMLTLLLLRGRLAGDETLIIGTTFGDFIRLLPPIIDGVSAGPILASAGGQKYLEKYGSWFRDGDHKKLYTILYRDPNHWTTARVNFEDKRVQYGDGLKWDRPEDFFEGLQSWIGDYHGAEFPVTDDLPCAPQTDGFNCPIIAVNTIAHNEFGDQLWTKKRAKAMRMKAFCDIVKYTLSVENIPSGPSVVDATDSAANILAVDTDINDELLNRLGIAEMDTEPAQSSVVEGPPPGDVEMGGATALVESLQTSRGIKRGADESQELVERKQKVAKTAEEPGRQPAHPFFASSNASRSVVPVEKRAKNGKKPKAKAEPLASESVVGVSAAATTGRRLRAQVKDGTFLPSAKRTARFQNTCREWDTDAAFEPTCSKVQCSNCKAWVGMKESYNTSRFREHTEKPCEPPAPNPPKVNTLGAFLTSGTRPKPKERPQKISKPCPGLTVEYNVQVGQYLDRAVASGGGARAVGYYSEQLFQKPHDDLAPSQKDQVQTAQLHGRTWRNETSSGVMATLSTKCLKTIEVDPASSAALTPCHECVLVFTSRQYKSAINKPVPKVENLCFVPKAYQNTHAVSSSPTTIKLRSLRL</sequence>
<evidence type="ECO:0000256" key="1">
    <source>
        <dbReference type="SAM" id="MobiDB-lite"/>
    </source>
</evidence>
<comment type="caution">
    <text evidence="2">The sequence shown here is derived from an EMBL/GenBank/DDBJ whole genome shotgun (WGS) entry which is preliminary data.</text>
</comment>
<accession>A0AAD6Z745</accession>
<dbReference type="Proteomes" id="UP001218218">
    <property type="component" value="Unassembled WGS sequence"/>
</dbReference>
<feature type="region of interest" description="Disordered" evidence="1">
    <location>
        <begin position="430"/>
        <end position="494"/>
    </location>
</feature>
<reference evidence="2" key="1">
    <citation type="submission" date="2023-03" db="EMBL/GenBank/DDBJ databases">
        <title>Massive genome expansion in bonnet fungi (Mycena s.s.) driven by repeated elements and novel gene families across ecological guilds.</title>
        <authorList>
            <consortium name="Lawrence Berkeley National Laboratory"/>
            <person name="Harder C.B."/>
            <person name="Miyauchi S."/>
            <person name="Viragh M."/>
            <person name="Kuo A."/>
            <person name="Thoen E."/>
            <person name="Andreopoulos B."/>
            <person name="Lu D."/>
            <person name="Skrede I."/>
            <person name="Drula E."/>
            <person name="Henrissat B."/>
            <person name="Morin E."/>
            <person name="Kohler A."/>
            <person name="Barry K."/>
            <person name="LaButti K."/>
            <person name="Morin E."/>
            <person name="Salamov A."/>
            <person name="Lipzen A."/>
            <person name="Mereny Z."/>
            <person name="Hegedus B."/>
            <person name="Baldrian P."/>
            <person name="Stursova M."/>
            <person name="Weitz H."/>
            <person name="Taylor A."/>
            <person name="Grigoriev I.V."/>
            <person name="Nagy L.G."/>
            <person name="Martin F."/>
            <person name="Kauserud H."/>
        </authorList>
    </citation>
    <scope>NUCLEOTIDE SEQUENCE</scope>
    <source>
        <strain evidence="2">CBHHK002</strain>
    </source>
</reference>
<proteinExistence type="predicted"/>
<dbReference type="InterPro" id="IPR038765">
    <property type="entry name" value="Papain-like_cys_pep_sf"/>
</dbReference>
<gene>
    <name evidence="2" type="ORF">DFH08DRAFT_1046730</name>
</gene>
<name>A0AAD6Z745_9AGAR</name>
<evidence type="ECO:0000313" key="3">
    <source>
        <dbReference type="Proteomes" id="UP001218218"/>
    </source>
</evidence>
<feature type="compositionally biased region" description="Basic and acidic residues" evidence="1">
    <location>
        <begin position="436"/>
        <end position="459"/>
    </location>
</feature>
<organism evidence="2 3">
    <name type="scientific">Mycena albidolilacea</name>
    <dbReference type="NCBI Taxonomy" id="1033008"/>
    <lineage>
        <taxon>Eukaryota</taxon>
        <taxon>Fungi</taxon>
        <taxon>Dikarya</taxon>
        <taxon>Basidiomycota</taxon>
        <taxon>Agaricomycotina</taxon>
        <taxon>Agaricomycetes</taxon>
        <taxon>Agaricomycetidae</taxon>
        <taxon>Agaricales</taxon>
        <taxon>Marasmiineae</taxon>
        <taxon>Mycenaceae</taxon>
        <taxon>Mycena</taxon>
    </lineage>
</organism>
<dbReference type="Gene3D" id="3.40.395.10">
    <property type="entry name" value="Adenoviral Proteinase, Chain A"/>
    <property type="match status" value="1"/>
</dbReference>
<dbReference type="EMBL" id="JARIHO010000079">
    <property type="protein sequence ID" value="KAJ7310134.1"/>
    <property type="molecule type" value="Genomic_DNA"/>
</dbReference>
<dbReference type="AlphaFoldDB" id="A0AAD6Z745"/>